<gene>
    <name evidence="3" type="ORF">KDA27_04885</name>
</gene>
<organism evidence="3 4">
    <name type="scientific">Eiseniibacteriota bacterium</name>
    <dbReference type="NCBI Taxonomy" id="2212470"/>
    <lineage>
        <taxon>Bacteria</taxon>
        <taxon>Candidatus Eiseniibacteriota</taxon>
    </lineage>
</organism>
<sequence>MRTEIRRRTRDATHSLLVATATRVAAPGSIVVTASMLVVLIISVAVTPARAAFELRMSPADQGHVGTSWSRDDREVSGLSVTTRHLRPYQIPGLRFDGFRVGTGVWSIDASQLSLDGYREKALGIGWGTEASSLWAHSDLFHRGPSGDRVPAGGVVAHGGGSLSIGGAADLGRLRISLASLDLLRFGDAGLPPRTFRTGVHVLTSDAFELHGEREWNARQTPWDRIWMVWRPAGGLGLRIGLDDRVPLSGVELGHSDLRVRAWVRVHPELNPTTGLELEFVLPFGSGPGHRKSTDSQGENSAQVASEPTVVSTPASSPAGFSRADSFGSVDWDDAPEQVELDERPWVLPDSLSVWELRREDGWSTSELPGASMRDGYVEGDSHSVVRGGADAVASTLDSLGGPTLRNGTRVHRIPLPISEVLSLDSWPGVPDSVWQWRVALLSDHLVADANRAHGSHVSRWGDLMPLSSEEAEFWRDWIPYFAPIRTGTYAPSGGVRGHSDRRPSDPTVRVETRVRSLDGVSTKRTVWSLESGAPGRWSIVGTRFERSTSPARLSLHAGGTRWGVKVDWGRVRPRSGLAVDLGRTRSAPGRMLTAELGDSRRRLRTRVGPDGMDVELAFQEWRIAASTGGLWEGEFHSGRGRVAAIRTHGDVWFLRSVHAVPLSRGKLDLLVTERITGSAATSRTDARSLAFDRRVSWSTSPAIRLGARWKKSRADGGPRFILGLPSLVAATESREFTATVVTPATSVSAKFDLRVRRTASRNDRGAVTKTTSFALRHWGGYLPPESSRDVGFEWEAGVAGTERSGRPRVHSWVGVHRDLRWGTRSSFDSGLCELLGATGSRATLDVSWSAAAPRSVPTNSRWWIGTFRSRLAKLEILLTGVVPLGVPETSGWGELRVRTELPISLSPIEDPG</sequence>
<comment type="caution">
    <text evidence="3">The sequence shown here is derived from an EMBL/GenBank/DDBJ whole genome shotgun (WGS) entry which is preliminary data.</text>
</comment>
<feature type="region of interest" description="Disordered" evidence="1">
    <location>
        <begin position="287"/>
        <end position="329"/>
    </location>
</feature>
<feature type="compositionally biased region" description="Polar residues" evidence="1">
    <location>
        <begin position="295"/>
        <end position="316"/>
    </location>
</feature>
<keyword evidence="2" id="KW-0812">Transmembrane</keyword>
<evidence type="ECO:0000313" key="4">
    <source>
        <dbReference type="Proteomes" id="UP000739538"/>
    </source>
</evidence>
<evidence type="ECO:0000256" key="1">
    <source>
        <dbReference type="SAM" id="MobiDB-lite"/>
    </source>
</evidence>
<protein>
    <submittedName>
        <fullName evidence="3">Uncharacterized protein</fullName>
    </submittedName>
</protein>
<proteinExistence type="predicted"/>
<keyword evidence="2" id="KW-0472">Membrane</keyword>
<evidence type="ECO:0000256" key="2">
    <source>
        <dbReference type="SAM" id="Phobius"/>
    </source>
</evidence>
<reference evidence="3" key="2">
    <citation type="journal article" date="2021" name="Microbiome">
        <title>Successional dynamics and alternative stable states in a saline activated sludge microbial community over 9 years.</title>
        <authorList>
            <person name="Wang Y."/>
            <person name="Ye J."/>
            <person name="Ju F."/>
            <person name="Liu L."/>
            <person name="Boyd J.A."/>
            <person name="Deng Y."/>
            <person name="Parks D.H."/>
            <person name="Jiang X."/>
            <person name="Yin X."/>
            <person name="Woodcroft B.J."/>
            <person name="Tyson G.W."/>
            <person name="Hugenholtz P."/>
            <person name="Polz M.F."/>
            <person name="Zhang T."/>
        </authorList>
    </citation>
    <scope>NUCLEOTIDE SEQUENCE</scope>
    <source>
        <strain evidence="3">HKST-UBA02</strain>
    </source>
</reference>
<accession>A0A956NCJ8</accession>
<evidence type="ECO:0000313" key="3">
    <source>
        <dbReference type="EMBL" id="MCA9755115.1"/>
    </source>
</evidence>
<name>A0A956NCJ8_UNCEI</name>
<dbReference type="AlphaFoldDB" id="A0A956NCJ8"/>
<keyword evidence="2" id="KW-1133">Transmembrane helix</keyword>
<reference evidence="3" key="1">
    <citation type="submission" date="2020-04" db="EMBL/GenBank/DDBJ databases">
        <authorList>
            <person name="Zhang T."/>
        </authorList>
    </citation>
    <scope>NUCLEOTIDE SEQUENCE</scope>
    <source>
        <strain evidence="3">HKST-UBA02</strain>
    </source>
</reference>
<dbReference type="Proteomes" id="UP000739538">
    <property type="component" value="Unassembled WGS sequence"/>
</dbReference>
<dbReference type="EMBL" id="JAGQHS010000016">
    <property type="protein sequence ID" value="MCA9755115.1"/>
    <property type="molecule type" value="Genomic_DNA"/>
</dbReference>
<feature type="transmembrane region" description="Helical" evidence="2">
    <location>
        <begin position="21"/>
        <end position="46"/>
    </location>
</feature>